<dbReference type="PANTHER" id="PTHR48462:SF1">
    <property type="entry name" value="PROTEIN, PUTATIVE-RELATED"/>
    <property type="match status" value="1"/>
</dbReference>
<feature type="non-terminal residue" evidence="3">
    <location>
        <position position="1388"/>
    </location>
</feature>
<evidence type="ECO:0000313" key="4">
    <source>
        <dbReference type="EMBL" id="CAL1145181.1"/>
    </source>
</evidence>
<reference evidence="3" key="1">
    <citation type="submission" date="2022-10" db="EMBL/GenBank/DDBJ databases">
        <authorList>
            <person name="Chen Y."/>
            <person name="Dougan E. K."/>
            <person name="Chan C."/>
            <person name="Rhodes N."/>
            <person name="Thang M."/>
        </authorList>
    </citation>
    <scope>NUCLEOTIDE SEQUENCE</scope>
</reference>
<dbReference type="PROSITE" id="PS50878">
    <property type="entry name" value="RT_POL"/>
    <property type="match status" value="1"/>
</dbReference>
<evidence type="ECO:0000313" key="6">
    <source>
        <dbReference type="Proteomes" id="UP001152797"/>
    </source>
</evidence>
<name>A0A9P1FXI2_9DINO</name>
<evidence type="ECO:0000313" key="5">
    <source>
        <dbReference type="EMBL" id="CAL4779118.1"/>
    </source>
</evidence>
<sequence>KVIDNAGDKSMQVKYDMSMKNQMYGKSGDFIKGRELFAMILISFKSPDHTEVLYNSHHLYVFSYYGDDQLEAFYNKRLDIIYNMKHDDRPSTNSLRDTLFRKIEHSKLMHFDISRYRTFDEGHPEKTYDFLLNMIKGYIARGKQERLLKDRERAVKMSLTSNKTTPALEDDVRTAAPTKTKKEDAAAASSAGDPPKGKPKAKAKSEAASVLPTPSPKSHADKNKKGPLVRSLRLLAPPSSCLPRMARLVRILLLYWACQEGGHHFPATSEQVAPSSNTSLCPSQHVPRIGRRARRKLTNALNVAWSGIRMPSSLPARQRRLRRRWGYRGVRVGEALHPGPSPGTPLHPAIGRGRSPSPPDDDPRPLRRRVAPPPDVVRCFCPVPGCGHADATRARGWGSHDAMRHHLDDHCAGTLAGAVPMEYLDAHRLDLCSVCGLLVARRFNGVHPRCRPRARQQLPNHRPAGLMDAGLPSLDSIMELDVPTLRLELLMLPKAVLVAPTRGGARHHQQAALATLRRCQRWLAGERMDLWEELRARPMATRSTADSTTATQHSRCCALAAEGELSRACAALTEPAPLPPSQATFEQLSAHHPQSAMPDVSRLGPARPAAVPELSSEAVIGALKTFPRASAPGPSGLRADHIKETLATAHGDEVTAHLVSLCQLLAKGEAPTVVAPYLGGARLHALPKKNGGVRPIAVGETIRRLVGKVLCHATRADSNQYFWPLQVGVGVKLGGEAAVHTARQWAERNAGVADKVLLKVDFQNAFNSVDRFALLSETRAAFPGLACWVDWCYSSASVLRFGKHTIPSTRGIQQGDPLGPLLFSAALQPALRKTAQCPVELCFSYLDDAVLAGRADAVAAAFRVLQHEAAVAGLQLEPSKCELVPLAPQADLSAFPPSFQVRRPGVFDLLGSLSATLIIATLSLKRSGWRRRPNAWKLWLRCRTLRLGSNFFAIAFPSQKWCTACEPLLRGLMPLRWRPSTNNTVGAWNTWGVSLSQTELGTKLLLVLSKAASGCGSALSMSLDGRYTPDWPSSVQAAAAFDAAVLASDRFHGVHQPRQQTLSAALDKAQLAQLQVSAEGESERARLQLLQQPGAGAWLLARPSQALGLHLDAAFFRVLLRMRLRVPVASSDGYCPLCDGIADRFGDHARACPCGGDRTKRHNRLRAVVAARAMAAGLSPEVEKQGLLPQRPEEHGASESGSRCNPSQRRPADVYIPAWGAHGPAAFDLAATSGMRGSVLPASAACGRSAATNYEGRKRAHQNTEQLCHGQGLQFVPLVVEACCGGWGPTASATWKKLGALHGACIGLSASQGVEQLLQALSVALQRENARAVLRRLPPADDASCFAEGFSQASGATALLPRQLGTLHSNRVALLASLTLPAWSPIFP</sequence>
<feature type="region of interest" description="Disordered" evidence="1">
    <location>
        <begin position="333"/>
        <end position="371"/>
    </location>
</feature>
<dbReference type="Pfam" id="PF00078">
    <property type="entry name" value="RVT_1"/>
    <property type="match status" value="1"/>
</dbReference>
<proteinExistence type="predicted"/>
<evidence type="ECO:0000313" key="3">
    <source>
        <dbReference type="EMBL" id="CAI3991806.1"/>
    </source>
</evidence>
<dbReference type="PANTHER" id="PTHR48462">
    <property type="entry name" value="PROTEIN, PUTATIVE-RELATED"/>
    <property type="match status" value="1"/>
</dbReference>
<feature type="non-terminal residue" evidence="3">
    <location>
        <position position="1"/>
    </location>
</feature>
<comment type="caution">
    <text evidence="3">The sequence shown here is derived from an EMBL/GenBank/DDBJ whole genome shotgun (WGS) entry which is preliminary data.</text>
</comment>
<feature type="domain" description="Reverse transcriptase" evidence="2">
    <location>
        <begin position="667"/>
        <end position="914"/>
    </location>
</feature>
<dbReference type="EMBL" id="CAMXCT030001635">
    <property type="protein sequence ID" value="CAL4779118.1"/>
    <property type="molecule type" value="Genomic_DNA"/>
</dbReference>
<dbReference type="OrthoDB" id="422033at2759"/>
<reference evidence="4" key="2">
    <citation type="submission" date="2024-04" db="EMBL/GenBank/DDBJ databases">
        <authorList>
            <person name="Chen Y."/>
            <person name="Shah S."/>
            <person name="Dougan E. K."/>
            <person name="Thang M."/>
            <person name="Chan C."/>
        </authorList>
    </citation>
    <scope>NUCLEOTIDE SEQUENCE [LARGE SCALE GENOMIC DNA]</scope>
</reference>
<accession>A0A9P1FXI2</accession>
<evidence type="ECO:0000259" key="2">
    <source>
        <dbReference type="PROSITE" id="PS50878"/>
    </source>
</evidence>
<keyword evidence="6" id="KW-1185">Reference proteome</keyword>
<feature type="region of interest" description="Disordered" evidence="1">
    <location>
        <begin position="1181"/>
        <end position="1209"/>
    </location>
</feature>
<feature type="region of interest" description="Disordered" evidence="1">
    <location>
        <begin position="158"/>
        <end position="225"/>
    </location>
</feature>
<feature type="compositionally biased region" description="Polar residues" evidence="1">
    <location>
        <begin position="1199"/>
        <end position="1208"/>
    </location>
</feature>
<dbReference type="Proteomes" id="UP001152797">
    <property type="component" value="Unassembled WGS sequence"/>
</dbReference>
<gene>
    <name evidence="3" type="ORF">C1SCF055_LOCUS18680</name>
</gene>
<organism evidence="3">
    <name type="scientific">Cladocopium goreaui</name>
    <dbReference type="NCBI Taxonomy" id="2562237"/>
    <lineage>
        <taxon>Eukaryota</taxon>
        <taxon>Sar</taxon>
        <taxon>Alveolata</taxon>
        <taxon>Dinophyceae</taxon>
        <taxon>Suessiales</taxon>
        <taxon>Symbiodiniaceae</taxon>
        <taxon>Cladocopium</taxon>
    </lineage>
</organism>
<protein>
    <submittedName>
        <fullName evidence="5">Retrotransposable element SLACS 132 kDa protein (ORF2)</fullName>
    </submittedName>
</protein>
<dbReference type="EMBL" id="CAMXCT020001635">
    <property type="protein sequence ID" value="CAL1145181.1"/>
    <property type="molecule type" value="Genomic_DNA"/>
</dbReference>
<dbReference type="InterPro" id="IPR000477">
    <property type="entry name" value="RT_dom"/>
</dbReference>
<dbReference type="EMBL" id="CAMXCT010001635">
    <property type="protein sequence ID" value="CAI3991806.1"/>
    <property type="molecule type" value="Genomic_DNA"/>
</dbReference>
<evidence type="ECO:0000256" key="1">
    <source>
        <dbReference type="SAM" id="MobiDB-lite"/>
    </source>
</evidence>